<evidence type="ECO:0000256" key="2">
    <source>
        <dbReference type="ARBA" id="ARBA00022448"/>
    </source>
</evidence>
<dbReference type="GO" id="GO:0030288">
    <property type="term" value="C:outer membrane-bounded periplasmic space"/>
    <property type="evidence" value="ECO:0007669"/>
    <property type="project" value="TreeGrafter"/>
</dbReference>
<dbReference type="AlphaFoldDB" id="A0A158AB81"/>
<accession>A0A158AB81</accession>
<dbReference type="EMBL" id="FCOA02000005">
    <property type="protein sequence ID" value="SAK55078.1"/>
    <property type="molecule type" value="Genomic_DNA"/>
</dbReference>
<keyword evidence="7" id="KW-1185">Reference proteome</keyword>
<dbReference type="SMART" id="SM00062">
    <property type="entry name" value="PBPb"/>
    <property type="match status" value="1"/>
</dbReference>
<dbReference type="GO" id="GO:0006865">
    <property type="term" value="P:amino acid transport"/>
    <property type="evidence" value="ECO:0007669"/>
    <property type="project" value="TreeGrafter"/>
</dbReference>
<protein>
    <submittedName>
        <fullName evidence="6">Glutamate/aspartate periplasmic binding protein</fullName>
    </submittedName>
</protein>
<sequence>MLKKYVVTALLVAISCAASATAFAGATLDQIKSSKEITLGYREASVPFSFIDQNQKPVGFSLDLCAHVVDELKKTLNLPQLNVKYLPVTGANRIPLIQNGTVTIECGGTSSSAQRLQQVGFSVATFVSHSMWLTKADSGIRSAADLKGKTVVVTQGSNAVQLAKEVSEKNGLGLNVVQAHDHAESMLMLQAGRAAAFMEDDILLAAKKAEAQNPGQYKFLPDSYNTLVYGLMVPKNDPEFKAIVDKALSNLMTSGQFVQIYNKWFEKPIPPNNTNLNFPVSTDLKERIAHPSDKLPA</sequence>
<feature type="domain" description="Solute-binding protein family 3/N-terminal" evidence="5">
    <location>
        <begin position="36"/>
        <end position="268"/>
    </location>
</feature>
<reference evidence="6" key="1">
    <citation type="submission" date="2016-01" db="EMBL/GenBank/DDBJ databases">
        <authorList>
            <person name="Peeters C."/>
        </authorList>
    </citation>
    <scope>NUCLEOTIDE SEQUENCE</scope>
    <source>
        <strain evidence="6">LMG 29322</strain>
    </source>
</reference>
<organism evidence="6 7">
    <name type="scientific">Caballeronia hypogeia</name>
    <dbReference type="NCBI Taxonomy" id="1777140"/>
    <lineage>
        <taxon>Bacteria</taxon>
        <taxon>Pseudomonadati</taxon>
        <taxon>Pseudomonadota</taxon>
        <taxon>Betaproteobacteria</taxon>
        <taxon>Burkholderiales</taxon>
        <taxon>Burkholderiaceae</taxon>
        <taxon>Caballeronia</taxon>
    </lineage>
</organism>
<dbReference type="RefSeq" id="WP_061167401.1">
    <property type="nucleotide sequence ID" value="NZ_FCOA02000005.1"/>
</dbReference>
<name>A0A158AB81_9BURK</name>
<dbReference type="PANTHER" id="PTHR30085:SF2">
    <property type="entry name" value="GLUTAMATE_ASPARTATE IMPORT SOLUTE-BINDING PROTEIN"/>
    <property type="match status" value="1"/>
</dbReference>
<comment type="similarity">
    <text evidence="1">Belongs to the bacterial solute-binding protein 3 family.</text>
</comment>
<comment type="caution">
    <text evidence="6">The sequence shown here is derived from an EMBL/GenBank/DDBJ whole genome shotgun (WGS) entry which is preliminary data.</text>
</comment>
<dbReference type="SUPFAM" id="SSF53850">
    <property type="entry name" value="Periplasmic binding protein-like II"/>
    <property type="match status" value="1"/>
</dbReference>
<evidence type="ECO:0000313" key="6">
    <source>
        <dbReference type="EMBL" id="SAK55078.1"/>
    </source>
</evidence>
<dbReference type="STRING" id="1777140.AWB79_02149"/>
<proteinExistence type="inferred from homology"/>
<dbReference type="Gene3D" id="3.40.190.10">
    <property type="entry name" value="Periplasmic binding protein-like II"/>
    <property type="match status" value="2"/>
</dbReference>
<dbReference type="InterPro" id="IPR001638">
    <property type="entry name" value="Solute-binding_3/MltF_N"/>
</dbReference>
<evidence type="ECO:0000256" key="3">
    <source>
        <dbReference type="ARBA" id="ARBA00022729"/>
    </source>
</evidence>
<keyword evidence="2" id="KW-0813">Transport</keyword>
<dbReference type="Pfam" id="PF00497">
    <property type="entry name" value="SBP_bac_3"/>
    <property type="match status" value="1"/>
</dbReference>
<dbReference type="GO" id="GO:0005576">
    <property type="term" value="C:extracellular region"/>
    <property type="evidence" value="ECO:0007669"/>
    <property type="project" value="TreeGrafter"/>
</dbReference>
<feature type="signal peptide" evidence="4">
    <location>
        <begin position="1"/>
        <end position="24"/>
    </location>
</feature>
<evidence type="ECO:0000256" key="4">
    <source>
        <dbReference type="SAM" id="SignalP"/>
    </source>
</evidence>
<dbReference type="Proteomes" id="UP000054851">
    <property type="component" value="Unassembled WGS sequence"/>
</dbReference>
<dbReference type="PROSITE" id="PS51257">
    <property type="entry name" value="PROKAR_LIPOPROTEIN"/>
    <property type="match status" value="1"/>
</dbReference>
<dbReference type="PANTHER" id="PTHR30085">
    <property type="entry name" value="AMINO ACID ABC TRANSPORTER PERMEASE"/>
    <property type="match status" value="1"/>
</dbReference>
<evidence type="ECO:0000259" key="5">
    <source>
        <dbReference type="SMART" id="SM00062"/>
    </source>
</evidence>
<gene>
    <name evidence="6" type="ORF">AWB79_02149</name>
</gene>
<dbReference type="CDD" id="cd13688">
    <property type="entry name" value="PBP2_GltI_DEBP"/>
    <property type="match status" value="1"/>
</dbReference>
<feature type="chain" id="PRO_5007620328" evidence="4">
    <location>
        <begin position="25"/>
        <end position="297"/>
    </location>
</feature>
<dbReference type="InterPro" id="IPR051455">
    <property type="entry name" value="Bact_solute-bind_prot3"/>
</dbReference>
<dbReference type="OrthoDB" id="7240770at2"/>
<keyword evidence="3 4" id="KW-0732">Signal</keyword>
<evidence type="ECO:0000313" key="7">
    <source>
        <dbReference type="Proteomes" id="UP000054851"/>
    </source>
</evidence>
<evidence type="ECO:0000256" key="1">
    <source>
        <dbReference type="ARBA" id="ARBA00010333"/>
    </source>
</evidence>